<accession>A0ABC9TZM4</accession>
<keyword evidence="1" id="KW-1133">Transmembrane helix</keyword>
<name>A0ABC9TZM4_CLOSY</name>
<reference evidence="2 3" key="1">
    <citation type="submission" date="2013-07" db="EMBL/GenBank/DDBJ databases">
        <authorList>
            <person name="Weinstock G."/>
            <person name="Sodergren E."/>
            <person name="Wylie T."/>
            <person name="Fulton L."/>
            <person name="Fulton R."/>
            <person name="Fronick C."/>
            <person name="O'Laughlin M."/>
            <person name="Godfrey J."/>
            <person name="Miner T."/>
            <person name="Herter B."/>
            <person name="Appelbaum E."/>
            <person name="Cordes M."/>
            <person name="Lek S."/>
            <person name="Wollam A."/>
            <person name="Pepin K.H."/>
            <person name="Palsikar V.B."/>
            <person name="Mitreva M."/>
            <person name="Wilson R.K."/>
        </authorList>
    </citation>
    <scope>NUCLEOTIDE SEQUENCE [LARGE SCALE GENOMIC DNA]</scope>
    <source>
        <strain evidence="2 3">ATCC 14940</strain>
    </source>
</reference>
<feature type="transmembrane region" description="Helical" evidence="1">
    <location>
        <begin position="25"/>
        <end position="42"/>
    </location>
</feature>
<organism evidence="2 3">
    <name type="scientific">[Clostridium] symbiosum ATCC 14940</name>
    <dbReference type="NCBI Taxonomy" id="411472"/>
    <lineage>
        <taxon>Bacteria</taxon>
        <taxon>Bacillati</taxon>
        <taxon>Bacillota</taxon>
        <taxon>Clostridia</taxon>
        <taxon>Lachnospirales</taxon>
        <taxon>Lachnospiraceae</taxon>
        <taxon>Otoolea</taxon>
    </lineage>
</organism>
<evidence type="ECO:0000313" key="3">
    <source>
        <dbReference type="Proteomes" id="UP000016491"/>
    </source>
</evidence>
<dbReference type="Proteomes" id="UP000016491">
    <property type="component" value="Unassembled WGS sequence"/>
</dbReference>
<evidence type="ECO:0000313" key="2">
    <source>
        <dbReference type="EMBL" id="ERI78377.1"/>
    </source>
</evidence>
<sequence length="51" mass="6421">MEYMDKNSQFVNICKRKFTFTGSQLYWQFFIFMIKYNVRVLIRNNLCKKKR</sequence>
<protein>
    <submittedName>
        <fullName evidence="2">Uncharacterized protein</fullName>
    </submittedName>
</protein>
<evidence type="ECO:0000256" key="1">
    <source>
        <dbReference type="SAM" id="Phobius"/>
    </source>
</evidence>
<proteinExistence type="predicted"/>
<gene>
    <name evidence="2" type="ORF">CLOSYM_01592</name>
</gene>
<keyword evidence="1" id="KW-0812">Transmembrane</keyword>
<dbReference type="EMBL" id="AWSU01000123">
    <property type="protein sequence ID" value="ERI78377.1"/>
    <property type="molecule type" value="Genomic_DNA"/>
</dbReference>
<dbReference type="AlphaFoldDB" id="A0ABC9TZM4"/>
<keyword evidence="1" id="KW-0472">Membrane</keyword>
<comment type="caution">
    <text evidence="2">The sequence shown here is derived from an EMBL/GenBank/DDBJ whole genome shotgun (WGS) entry which is preliminary data.</text>
</comment>